<evidence type="ECO:0000313" key="2">
    <source>
        <dbReference type="EMBL" id="KAH3707668.1"/>
    </source>
</evidence>
<keyword evidence="3" id="KW-1185">Reference proteome</keyword>
<reference evidence="2" key="2">
    <citation type="submission" date="2020-11" db="EMBL/GenBank/DDBJ databases">
        <authorList>
            <person name="McCartney M.A."/>
            <person name="Auch B."/>
            <person name="Kono T."/>
            <person name="Mallez S."/>
            <person name="Becker A."/>
            <person name="Gohl D.M."/>
            <person name="Silverstein K.A.T."/>
            <person name="Koren S."/>
            <person name="Bechman K.B."/>
            <person name="Herman A."/>
            <person name="Abrahante J.E."/>
            <person name="Garbe J."/>
        </authorList>
    </citation>
    <scope>NUCLEOTIDE SEQUENCE</scope>
    <source>
        <strain evidence="2">Duluth1</strain>
        <tissue evidence="2">Whole animal</tissue>
    </source>
</reference>
<organism evidence="2 3">
    <name type="scientific">Dreissena polymorpha</name>
    <name type="common">Zebra mussel</name>
    <name type="synonym">Mytilus polymorpha</name>
    <dbReference type="NCBI Taxonomy" id="45954"/>
    <lineage>
        <taxon>Eukaryota</taxon>
        <taxon>Metazoa</taxon>
        <taxon>Spiralia</taxon>
        <taxon>Lophotrochozoa</taxon>
        <taxon>Mollusca</taxon>
        <taxon>Bivalvia</taxon>
        <taxon>Autobranchia</taxon>
        <taxon>Heteroconchia</taxon>
        <taxon>Euheterodonta</taxon>
        <taxon>Imparidentia</taxon>
        <taxon>Neoheterodontei</taxon>
        <taxon>Myida</taxon>
        <taxon>Dreissenoidea</taxon>
        <taxon>Dreissenidae</taxon>
        <taxon>Dreissena</taxon>
    </lineage>
</organism>
<dbReference type="Proteomes" id="UP000828390">
    <property type="component" value="Unassembled WGS sequence"/>
</dbReference>
<feature type="region of interest" description="Disordered" evidence="1">
    <location>
        <begin position="1"/>
        <end position="27"/>
    </location>
</feature>
<dbReference type="EMBL" id="JAIWYP010000014">
    <property type="protein sequence ID" value="KAH3707668.1"/>
    <property type="molecule type" value="Genomic_DNA"/>
</dbReference>
<protein>
    <submittedName>
        <fullName evidence="2">Uncharacterized protein</fullName>
    </submittedName>
</protein>
<sequence>MSLSALKRRQDCIASSQTPPQGPWAGEDYPHLHMDIAQLLGIEVSRVQKRSDIVFQV</sequence>
<comment type="caution">
    <text evidence="2">The sequence shown here is derived from an EMBL/GenBank/DDBJ whole genome shotgun (WGS) entry which is preliminary data.</text>
</comment>
<name>A0A9D3YV74_DREPO</name>
<reference evidence="2" key="1">
    <citation type="journal article" date="2019" name="bioRxiv">
        <title>The Genome of the Zebra Mussel, Dreissena polymorpha: A Resource for Invasive Species Research.</title>
        <authorList>
            <person name="McCartney M.A."/>
            <person name="Auch B."/>
            <person name="Kono T."/>
            <person name="Mallez S."/>
            <person name="Zhang Y."/>
            <person name="Obille A."/>
            <person name="Becker A."/>
            <person name="Abrahante J.E."/>
            <person name="Garbe J."/>
            <person name="Badalamenti J.P."/>
            <person name="Herman A."/>
            <person name="Mangelson H."/>
            <person name="Liachko I."/>
            <person name="Sullivan S."/>
            <person name="Sone E.D."/>
            <person name="Koren S."/>
            <person name="Silverstein K.A.T."/>
            <person name="Beckman K.B."/>
            <person name="Gohl D.M."/>
        </authorList>
    </citation>
    <scope>NUCLEOTIDE SEQUENCE</scope>
    <source>
        <strain evidence="2">Duluth1</strain>
        <tissue evidence="2">Whole animal</tissue>
    </source>
</reference>
<evidence type="ECO:0000256" key="1">
    <source>
        <dbReference type="SAM" id="MobiDB-lite"/>
    </source>
</evidence>
<dbReference type="AlphaFoldDB" id="A0A9D3YV74"/>
<gene>
    <name evidence="2" type="ORF">DPMN_067079</name>
</gene>
<proteinExistence type="predicted"/>
<accession>A0A9D3YV74</accession>
<evidence type="ECO:0000313" key="3">
    <source>
        <dbReference type="Proteomes" id="UP000828390"/>
    </source>
</evidence>